<dbReference type="InterPro" id="IPR020084">
    <property type="entry name" value="NUDIX_hydrolase_CS"/>
</dbReference>
<protein>
    <recommendedName>
        <fullName evidence="4">GDP-mannose pyrophosphatase</fullName>
    </recommendedName>
    <alternativeName>
        <fullName evidence="6">GDP-mannose hydrolase</fullName>
    </alternativeName>
    <alternativeName>
        <fullName evidence="7">GDPMK</fullName>
    </alternativeName>
</protein>
<reference evidence="10 11" key="1">
    <citation type="journal article" date="2021" name="Sci. Rep.">
        <title>The distribution of antibiotic resistance genes in chicken gut microbiota commensals.</title>
        <authorList>
            <person name="Juricova H."/>
            <person name="Matiasovicova J."/>
            <person name="Kubasova T."/>
            <person name="Cejkova D."/>
            <person name="Rychlik I."/>
        </authorList>
    </citation>
    <scope>NUCLEOTIDE SEQUENCE [LARGE SCALE GENOMIC DNA]</scope>
    <source>
        <strain evidence="10 11">An562</strain>
    </source>
</reference>
<evidence type="ECO:0000256" key="2">
    <source>
        <dbReference type="ARBA" id="ARBA00001946"/>
    </source>
</evidence>
<dbReference type="SUPFAM" id="SSF55811">
    <property type="entry name" value="Nudix"/>
    <property type="match status" value="1"/>
</dbReference>
<dbReference type="PANTHER" id="PTHR11839:SF18">
    <property type="entry name" value="NUDIX HYDROLASE DOMAIN-CONTAINING PROTEIN"/>
    <property type="match status" value="1"/>
</dbReference>
<dbReference type="PROSITE" id="PS51462">
    <property type="entry name" value="NUDIX"/>
    <property type="match status" value="1"/>
</dbReference>
<evidence type="ECO:0000256" key="7">
    <source>
        <dbReference type="ARBA" id="ARBA00032272"/>
    </source>
</evidence>
<evidence type="ECO:0000256" key="6">
    <source>
        <dbReference type="ARBA" id="ARBA00032162"/>
    </source>
</evidence>
<keyword evidence="5 8" id="KW-0378">Hydrolase</keyword>
<comment type="cofactor">
    <cofactor evidence="2">
        <name>Mg(2+)</name>
        <dbReference type="ChEBI" id="CHEBI:18420"/>
    </cofactor>
</comment>
<dbReference type="Proteomes" id="UP000777002">
    <property type="component" value="Unassembled WGS sequence"/>
</dbReference>
<feature type="domain" description="Nudix hydrolase" evidence="9">
    <location>
        <begin position="41"/>
        <end position="170"/>
    </location>
</feature>
<evidence type="ECO:0000259" key="9">
    <source>
        <dbReference type="PROSITE" id="PS51462"/>
    </source>
</evidence>
<keyword evidence="11" id="KW-1185">Reference proteome</keyword>
<dbReference type="InterPro" id="IPR015797">
    <property type="entry name" value="NUDIX_hydrolase-like_dom_sf"/>
</dbReference>
<comment type="catalytic activity">
    <reaction evidence="1">
        <text>GDP-alpha-D-mannose + H2O = alpha-D-mannose 1-phosphate + GMP + 2 H(+)</text>
        <dbReference type="Rhea" id="RHEA:27978"/>
        <dbReference type="ChEBI" id="CHEBI:15377"/>
        <dbReference type="ChEBI" id="CHEBI:15378"/>
        <dbReference type="ChEBI" id="CHEBI:57527"/>
        <dbReference type="ChEBI" id="CHEBI:58115"/>
        <dbReference type="ChEBI" id="CHEBI:58409"/>
    </reaction>
</comment>
<dbReference type="InterPro" id="IPR000086">
    <property type="entry name" value="NUDIX_hydrolase_dom"/>
</dbReference>
<dbReference type="RefSeq" id="WP_205050492.1">
    <property type="nucleotide sequence ID" value="NZ_JACJKX010000010.1"/>
</dbReference>
<dbReference type="PRINTS" id="PR00502">
    <property type="entry name" value="NUDIXFAMILY"/>
</dbReference>
<evidence type="ECO:0000256" key="4">
    <source>
        <dbReference type="ARBA" id="ARBA00016377"/>
    </source>
</evidence>
<evidence type="ECO:0000256" key="1">
    <source>
        <dbReference type="ARBA" id="ARBA00000847"/>
    </source>
</evidence>
<evidence type="ECO:0000256" key="5">
    <source>
        <dbReference type="ARBA" id="ARBA00022801"/>
    </source>
</evidence>
<dbReference type="Gene3D" id="3.90.79.10">
    <property type="entry name" value="Nucleoside Triphosphate Pyrophosphohydrolase"/>
    <property type="match status" value="1"/>
</dbReference>
<gene>
    <name evidence="10" type="ORF">H5985_06335</name>
</gene>
<dbReference type="InterPro" id="IPR020476">
    <property type="entry name" value="Nudix_hydrolase"/>
</dbReference>
<name>A0ABS2GST8_9BURK</name>
<dbReference type="GO" id="GO:0016787">
    <property type="term" value="F:hydrolase activity"/>
    <property type="evidence" value="ECO:0007669"/>
    <property type="project" value="UniProtKB-KW"/>
</dbReference>
<evidence type="ECO:0000313" key="11">
    <source>
        <dbReference type="Proteomes" id="UP000777002"/>
    </source>
</evidence>
<dbReference type="EMBL" id="JACJKX010000010">
    <property type="protein sequence ID" value="MBM6928885.1"/>
    <property type="molecule type" value="Genomic_DNA"/>
</dbReference>
<proteinExistence type="inferred from homology"/>
<sequence>MINRVKEMQTATERVFDGNFLHVDRDTVVTASGLTRTREYIRHPGASVIIALFDDDSVLLEYQWRQPCRRAFWELPAGKLDPDEEPSLCARRELEEETGYRAREWFYLGRIHNAIGYSDEHLEFFLAKGLVSGTRHLDEGECLEVQKVRVSDLKQMVLNGEITDVKTIVGTYWLEKYQAGQMQPKAC</sequence>
<comment type="caution">
    <text evidence="10">The sequence shown here is derived from an EMBL/GenBank/DDBJ whole genome shotgun (WGS) entry which is preliminary data.</text>
</comment>
<dbReference type="PANTHER" id="PTHR11839">
    <property type="entry name" value="UDP/ADP-SUGAR PYROPHOSPHATASE"/>
    <property type="match status" value="1"/>
</dbReference>
<evidence type="ECO:0000313" key="10">
    <source>
        <dbReference type="EMBL" id="MBM6928885.1"/>
    </source>
</evidence>
<evidence type="ECO:0000256" key="8">
    <source>
        <dbReference type="RuleBase" id="RU003476"/>
    </source>
</evidence>
<organism evidence="10 11">
    <name type="scientific">Parasutterella secunda</name>
    <dbReference type="NCBI Taxonomy" id="626947"/>
    <lineage>
        <taxon>Bacteria</taxon>
        <taxon>Pseudomonadati</taxon>
        <taxon>Pseudomonadota</taxon>
        <taxon>Betaproteobacteria</taxon>
        <taxon>Burkholderiales</taxon>
        <taxon>Sutterellaceae</taxon>
        <taxon>Parasutterella</taxon>
    </lineage>
</organism>
<comment type="similarity">
    <text evidence="3">Belongs to the Nudix hydrolase family. NudK subfamily.</text>
</comment>
<dbReference type="PROSITE" id="PS00893">
    <property type="entry name" value="NUDIX_BOX"/>
    <property type="match status" value="1"/>
</dbReference>
<dbReference type="Pfam" id="PF00293">
    <property type="entry name" value="NUDIX"/>
    <property type="match status" value="1"/>
</dbReference>
<accession>A0ABS2GST8</accession>
<evidence type="ECO:0000256" key="3">
    <source>
        <dbReference type="ARBA" id="ARBA00007275"/>
    </source>
</evidence>